<dbReference type="CDD" id="cd00085">
    <property type="entry name" value="HNHc"/>
    <property type="match status" value="1"/>
</dbReference>
<evidence type="ECO:0000259" key="1">
    <source>
        <dbReference type="SMART" id="SM00507"/>
    </source>
</evidence>
<protein>
    <recommendedName>
        <fullName evidence="1">HNH nuclease domain-containing protein</fullName>
    </recommendedName>
</protein>
<evidence type="ECO:0000313" key="3">
    <source>
        <dbReference type="Proteomes" id="UP000193749"/>
    </source>
</evidence>
<dbReference type="RefSeq" id="WP_244193635.1">
    <property type="nucleotide sequence ID" value="NZ_JAGGMY010000002.1"/>
</dbReference>
<proteinExistence type="predicted"/>
<dbReference type="GO" id="GO:0008270">
    <property type="term" value="F:zinc ion binding"/>
    <property type="evidence" value="ECO:0007669"/>
    <property type="project" value="InterPro"/>
</dbReference>
<dbReference type="InterPro" id="IPR002711">
    <property type="entry name" value="HNH"/>
</dbReference>
<feature type="domain" description="HNH nuclease" evidence="1">
    <location>
        <begin position="8"/>
        <end position="55"/>
    </location>
</feature>
<evidence type="ECO:0000313" key="2">
    <source>
        <dbReference type="EMBL" id="ORM89356.1"/>
    </source>
</evidence>
<gene>
    <name evidence="2" type="ORF">HA50_22170</name>
</gene>
<dbReference type="EMBL" id="MLJI01000002">
    <property type="protein sequence ID" value="ORM89356.1"/>
    <property type="molecule type" value="Genomic_DNA"/>
</dbReference>
<dbReference type="InterPro" id="IPR003615">
    <property type="entry name" value="HNH_nuc"/>
</dbReference>
<dbReference type="Proteomes" id="UP000193749">
    <property type="component" value="Unassembled WGS sequence"/>
</dbReference>
<reference evidence="2 3" key="1">
    <citation type="journal article" date="2017" name="Antonie Van Leeuwenhoek">
        <title>Phylogenomic resolution of the bacterial genus Pantoea and its relationship with Erwinia and Tatumella.</title>
        <authorList>
            <person name="Palmer M."/>
            <person name="Steenkamp E.T."/>
            <person name="Coetzee M.P."/>
            <person name="Chan W.Y."/>
            <person name="van Zyl E."/>
            <person name="De Maayer P."/>
            <person name="Coutinho T.A."/>
            <person name="Blom J."/>
            <person name="Smits T.H."/>
            <person name="Duffy B."/>
            <person name="Venter S.N."/>
        </authorList>
    </citation>
    <scope>NUCLEOTIDE SEQUENCE [LARGE SCALE GENOMIC DNA]</scope>
    <source>
        <strain evidence="2 3">LMG 2657</strain>
    </source>
</reference>
<accession>A0A1X1EKD4</accession>
<dbReference type="GO" id="GO:0004519">
    <property type="term" value="F:endonuclease activity"/>
    <property type="evidence" value="ECO:0007669"/>
    <property type="project" value="InterPro"/>
</dbReference>
<organism evidence="2 3">
    <name type="scientific">Pantoea cypripedii</name>
    <name type="common">Pectobacterium cypripedii</name>
    <name type="synonym">Erwinia cypripedii</name>
    <dbReference type="NCBI Taxonomy" id="55209"/>
    <lineage>
        <taxon>Bacteria</taxon>
        <taxon>Pseudomonadati</taxon>
        <taxon>Pseudomonadota</taxon>
        <taxon>Gammaproteobacteria</taxon>
        <taxon>Enterobacterales</taxon>
        <taxon>Erwiniaceae</taxon>
        <taxon>Pantoea</taxon>
    </lineage>
</organism>
<sequence>MPEEPYTTQYTARGQPGFRTQQGAIFAEVHHIIPLSEGGADEASNLIVLCPNDHRKAHYGQNMKQLRTEFTGIRRHSPP</sequence>
<keyword evidence="3" id="KW-1185">Reference proteome</keyword>
<dbReference type="SMART" id="SM00507">
    <property type="entry name" value="HNHc"/>
    <property type="match status" value="1"/>
</dbReference>
<dbReference type="Pfam" id="PF01844">
    <property type="entry name" value="HNH"/>
    <property type="match status" value="1"/>
</dbReference>
<dbReference type="Gene3D" id="1.10.30.50">
    <property type="match status" value="1"/>
</dbReference>
<comment type="caution">
    <text evidence="2">The sequence shown here is derived from an EMBL/GenBank/DDBJ whole genome shotgun (WGS) entry which is preliminary data.</text>
</comment>
<dbReference type="GO" id="GO:0003676">
    <property type="term" value="F:nucleic acid binding"/>
    <property type="evidence" value="ECO:0007669"/>
    <property type="project" value="InterPro"/>
</dbReference>
<name>A0A1X1EKD4_PANCY</name>
<dbReference type="AlphaFoldDB" id="A0A1X1EKD4"/>